<proteinExistence type="predicted"/>
<dbReference type="RefSeq" id="WP_094235333.1">
    <property type="nucleotide sequence ID" value="NZ_CP022657.1"/>
</dbReference>
<evidence type="ECO:0000313" key="1">
    <source>
        <dbReference type="EMBL" id="ASS74074.1"/>
    </source>
</evidence>
<gene>
    <name evidence="1" type="ORF">CIG75_03125</name>
</gene>
<accession>A0A223CY44</accession>
<dbReference type="InterPro" id="IPR014986">
    <property type="entry name" value="XkdN-like"/>
</dbReference>
<dbReference type="EMBL" id="CP022657">
    <property type="protein sequence ID" value="ASS74074.1"/>
    <property type="molecule type" value="Genomic_DNA"/>
</dbReference>
<dbReference type="OrthoDB" id="2899518at2"/>
<reference evidence="1 2" key="1">
    <citation type="journal article" date="2015" name="Int. J. Syst. Evol. Microbiol.">
        <title>Tumebacillus algifaecis sp. nov., isolated from decomposing algal scum.</title>
        <authorList>
            <person name="Wu Y.F."/>
            <person name="Zhang B."/>
            <person name="Xing P."/>
            <person name="Wu Q.L."/>
            <person name="Liu S.J."/>
        </authorList>
    </citation>
    <scope>NUCLEOTIDE SEQUENCE [LARGE SCALE GENOMIC DNA]</scope>
    <source>
        <strain evidence="1 2">THMBR28</strain>
    </source>
</reference>
<dbReference type="Gene3D" id="3.30.2220.30">
    <property type="match status" value="1"/>
</dbReference>
<dbReference type="Pfam" id="PF08890">
    <property type="entry name" value="Phage_TAC_5"/>
    <property type="match status" value="1"/>
</dbReference>
<evidence type="ECO:0000313" key="2">
    <source>
        <dbReference type="Proteomes" id="UP000214688"/>
    </source>
</evidence>
<dbReference type="AlphaFoldDB" id="A0A223CY44"/>
<dbReference type="KEGG" id="tab:CIG75_03125"/>
<organism evidence="1 2">
    <name type="scientific">Tumebacillus algifaecis</name>
    <dbReference type="NCBI Taxonomy" id="1214604"/>
    <lineage>
        <taxon>Bacteria</taxon>
        <taxon>Bacillati</taxon>
        <taxon>Bacillota</taxon>
        <taxon>Bacilli</taxon>
        <taxon>Bacillales</taxon>
        <taxon>Alicyclobacillaceae</taxon>
        <taxon>Tumebacillus</taxon>
    </lineage>
</organism>
<dbReference type="InterPro" id="IPR038559">
    <property type="entry name" value="XkdN-like_sf"/>
</dbReference>
<protein>
    <recommendedName>
        <fullName evidence="3">Phage portal protein</fullName>
    </recommendedName>
</protein>
<keyword evidence="2" id="KW-1185">Reference proteome</keyword>
<evidence type="ECO:0008006" key="3">
    <source>
        <dbReference type="Google" id="ProtNLM"/>
    </source>
</evidence>
<dbReference type="Proteomes" id="UP000214688">
    <property type="component" value="Chromosome"/>
</dbReference>
<name>A0A223CY44_9BACL</name>
<sequence length="145" mass="16431">MKKEESKAMTQDLYVDPLEALLAVDAERAPEDDVYLKRLNAKFRVRGPKQSEYKATLERCVKETGKGKNLRRSLDTDMFQKLIVYTFTVTPNLSDPKLMEKYGALVAEEVIEKALLPGEVDKLAERILELGGYGDDDDMVEDAKN</sequence>